<name>A0A212KHT8_9PROT</name>
<dbReference type="GO" id="GO:0016987">
    <property type="term" value="F:sigma factor activity"/>
    <property type="evidence" value="ECO:0007669"/>
    <property type="project" value="UniProtKB-KW"/>
</dbReference>
<evidence type="ECO:0000256" key="2">
    <source>
        <dbReference type="ARBA" id="ARBA00023015"/>
    </source>
</evidence>
<dbReference type="InterPro" id="IPR013324">
    <property type="entry name" value="RNA_pol_sigma_r3/r4-like"/>
</dbReference>
<dbReference type="InterPro" id="IPR039425">
    <property type="entry name" value="RNA_pol_sigma-70-like"/>
</dbReference>
<dbReference type="PANTHER" id="PTHR43133:SF63">
    <property type="entry name" value="RNA POLYMERASE SIGMA FACTOR FECI-RELATED"/>
    <property type="match status" value="1"/>
</dbReference>
<feature type="domain" description="RNA polymerase sigma-70 region 4" evidence="7">
    <location>
        <begin position="115"/>
        <end position="162"/>
    </location>
</feature>
<accession>A0A212KHT8</accession>
<dbReference type="InterPro" id="IPR036388">
    <property type="entry name" value="WH-like_DNA-bd_sf"/>
</dbReference>
<dbReference type="SUPFAM" id="SSF88946">
    <property type="entry name" value="Sigma2 domain of RNA polymerase sigma factors"/>
    <property type="match status" value="1"/>
</dbReference>
<dbReference type="InterPro" id="IPR007630">
    <property type="entry name" value="RNA_pol_sigma70_r4"/>
</dbReference>
<dbReference type="EMBL" id="FLUO01000002">
    <property type="protein sequence ID" value="SBW11199.1"/>
    <property type="molecule type" value="Genomic_DNA"/>
</dbReference>
<dbReference type="SUPFAM" id="SSF88659">
    <property type="entry name" value="Sigma3 and sigma4 domains of RNA polymerase sigma factors"/>
    <property type="match status" value="1"/>
</dbReference>
<evidence type="ECO:0000256" key="3">
    <source>
        <dbReference type="ARBA" id="ARBA00023082"/>
    </source>
</evidence>
<dbReference type="NCBIfam" id="TIGR02937">
    <property type="entry name" value="sigma70-ECF"/>
    <property type="match status" value="1"/>
</dbReference>
<keyword evidence="3" id="KW-0731">Sigma factor</keyword>
<evidence type="ECO:0000256" key="4">
    <source>
        <dbReference type="ARBA" id="ARBA00023125"/>
    </source>
</evidence>
<dbReference type="AlphaFoldDB" id="A0A212KHT8"/>
<dbReference type="Pfam" id="PF04542">
    <property type="entry name" value="Sigma70_r2"/>
    <property type="match status" value="1"/>
</dbReference>
<feature type="domain" description="RNA polymerase sigma-70 region 2" evidence="6">
    <location>
        <begin position="17"/>
        <end position="77"/>
    </location>
</feature>
<protein>
    <submittedName>
        <fullName evidence="8">Sigma-24 (FecI)</fullName>
    </submittedName>
</protein>
<evidence type="ECO:0000259" key="7">
    <source>
        <dbReference type="Pfam" id="PF04545"/>
    </source>
</evidence>
<evidence type="ECO:0000256" key="5">
    <source>
        <dbReference type="ARBA" id="ARBA00023163"/>
    </source>
</evidence>
<keyword evidence="4" id="KW-0238">DNA-binding</keyword>
<keyword evidence="5" id="KW-0804">Transcription</keyword>
<evidence type="ECO:0000313" key="8">
    <source>
        <dbReference type="EMBL" id="SBW11199.1"/>
    </source>
</evidence>
<dbReference type="InterPro" id="IPR007627">
    <property type="entry name" value="RNA_pol_sigma70_r2"/>
</dbReference>
<evidence type="ECO:0000256" key="1">
    <source>
        <dbReference type="ARBA" id="ARBA00010641"/>
    </source>
</evidence>
<dbReference type="GO" id="GO:0003677">
    <property type="term" value="F:DNA binding"/>
    <property type="evidence" value="ECO:0007669"/>
    <property type="project" value="UniProtKB-KW"/>
</dbReference>
<organism evidence="8">
    <name type="scientific">uncultured Alphaproteobacteria bacterium</name>
    <dbReference type="NCBI Taxonomy" id="91750"/>
    <lineage>
        <taxon>Bacteria</taxon>
        <taxon>Pseudomonadati</taxon>
        <taxon>Pseudomonadota</taxon>
        <taxon>Alphaproteobacteria</taxon>
        <taxon>environmental samples</taxon>
    </lineage>
</organism>
<evidence type="ECO:0000259" key="6">
    <source>
        <dbReference type="Pfam" id="PF04542"/>
    </source>
</evidence>
<proteinExistence type="inferred from homology"/>
<keyword evidence="2" id="KW-0805">Transcription regulation</keyword>
<dbReference type="GO" id="GO:0006352">
    <property type="term" value="P:DNA-templated transcription initiation"/>
    <property type="evidence" value="ECO:0007669"/>
    <property type="project" value="InterPro"/>
</dbReference>
<sequence>MAEAQDARLSTFIAQRAALVRAAAAILGCRIRAEDVVQDCCMRFLADEGAARGALHPAAYLQRMVRNLAFDHLRRQGVENRAHACCAVSCALHRAPRSPEDVTLGRDDLRAACAALAALPERHRRAFALHRIHGLTFREIGEHIGVSTATAHRLVRDALTRLMAALAEEVP</sequence>
<dbReference type="Pfam" id="PF04545">
    <property type="entry name" value="Sigma70_r4"/>
    <property type="match status" value="1"/>
</dbReference>
<dbReference type="PANTHER" id="PTHR43133">
    <property type="entry name" value="RNA POLYMERASE ECF-TYPE SIGMA FACTO"/>
    <property type="match status" value="1"/>
</dbReference>
<dbReference type="InterPro" id="IPR014284">
    <property type="entry name" value="RNA_pol_sigma-70_dom"/>
</dbReference>
<dbReference type="Gene3D" id="1.10.10.10">
    <property type="entry name" value="Winged helix-like DNA-binding domain superfamily/Winged helix DNA-binding domain"/>
    <property type="match status" value="1"/>
</dbReference>
<dbReference type="InterPro" id="IPR013325">
    <property type="entry name" value="RNA_pol_sigma_r2"/>
</dbReference>
<gene>
    <name evidence="8" type="ORF">KL86APRO_20105</name>
</gene>
<dbReference type="Gene3D" id="1.10.1740.10">
    <property type="match status" value="1"/>
</dbReference>
<comment type="similarity">
    <text evidence="1">Belongs to the sigma-70 factor family. ECF subfamily.</text>
</comment>
<reference evidence="8" key="1">
    <citation type="submission" date="2016-04" db="EMBL/GenBank/DDBJ databases">
        <authorList>
            <person name="Evans L.H."/>
            <person name="Alamgir A."/>
            <person name="Owens N."/>
            <person name="Weber N.D."/>
            <person name="Virtaneva K."/>
            <person name="Barbian K."/>
            <person name="Babar A."/>
            <person name="Rosenke K."/>
        </authorList>
    </citation>
    <scope>NUCLEOTIDE SEQUENCE</scope>
    <source>
        <strain evidence="8">86</strain>
    </source>
</reference>